<comment type="caution">
    <text evidence="6">The sequence shown here is derived from an EMBL/GenBank/DDBJ whole genome shotgun (WGS) entry which is preliminary data.</text>
</comment>
<proteinExistence type="inferred from homology"/>
<dbReference type="InterPro" id="IPR003115">
    <property type="entry name" value="ParB_N"/>
</dbReference>
<gene>
    <name evidence="6" type="ORF">H9804_06320</name>
</gene>
<comment type="similarity">
    <text evidence="1">Belongs to the ParB family.</text>
</comment>
<sequence length="289" mass="32497">MKKPLGRGLDSLIPRSSEEAQAKHTGVVTSNFFELGLTEIVPNDNQPRRVFDEGLLQELAESIKLKGVIQPIIVTKLDNGKYMIIEGERRWRASGLAGRQTIPVVVRNTDTAKERLELALITNAQREDLNPVELACAYKKLMDEHNYKHEDLGVIVGKSRSAVTNRLRLLNLPKEVLDLIENKEISEGHARALLSLNDAAEIIRIAYLIKDKNLSVRDVENMIKSLSKPSGKQEKKQDANILNLAHEMEVFFNSKVDIKPSKKGGVINIKYNSDDELDTIIKKIRGEQC</sequence>
<protein>
    <submittedName>
        <fullName evidence="6">ParB/RepB/Spo0J family partition protein</fullName>
    </submittedName>
</protein>
<dbReference type="FunFam" id="3.90.1530.30:FF:000001">
    <property type="entry name" value="Chromosome partitioning protein ParB"/>
    <property type="match status" value="1"/>
</dbReference>
<dbReference type="FunFam" id="1.10.10.2830:FF:000001">
    <property type="entry name" value="Chromosome partitioning protein ParB"/>
    <property type="match status" value="1"/>
</dbReference>
<dbReference type="GO" id="GO:0005694">
    <property type="term" value="C:chromosome"/>
    <property type="evidence" value="ECO:0007669"/>
    <property type="project" value="TreeGrafter"/>
</dbReference>
<reference evidence="6" key="2">
    <citation type="submission" date="2021-04" db="EMBL/GenBank/DDBJ databases">
        <authorList>
            <person name="Gilroy R."/>
        </authorList>
    </citation>
    <scope>NUCLEOTIDE SEQUENCE</scope>
    <source>
        <strain evidence="6">ChiW4-1371</strain>
    </source>
</reference>
<dbReference type="InterPro" id="IPR050336">
    <property type="entry name" value="Chromosome_partition/occlusion"/>
</dbReference>
<dbReference type="NCBIfam" id="TIGR00180">
    <property type="entry name" value="parB_part"/>
    <property type="match status" value="1"/>
</dbReference>
<dbReference type="Pfam" id="PF17762">
    <property type="entry name" value="HTH_ParB"/>
    <property type="match status" value="1"/>
</dbReference>
<dbReference type="Pfam" id="PF23552">
    <property type="entry name" value="ParB_C"/>
    <property type="match status" value="1"/>
</dbReference>
<evidence type="ECO:0000259" key="5">
    <source>
        <dbReference type="SMART" id="SM00470"/>
    </source>
</evidence>
<dbReference type="GO" id="GO:0003677">
    <property type="term" value="F:DNA binding"/>
    <property type="evidence" value="ECO:0007669"/>
    <property type="project" value="UniProtKB-KW"/>
</dbReference>
<feature type="domain" description="ParB-like N-terminal" evidence="5">
    <location>
        <begin position="33"/>
        <end position="124"/>
    </location>
</feature>
<evidence type="ECO:0000313" key="7">
    <source>
        <dbReference type="Proteomes" id="UP000824176"/>
    </source>
</evidence>
<dbReference type="Gene3D" id="3.90.1530.30">
    <property type="match status" value="1"/>
</dbReference>
<dbReference type="GO" id="GO:0007059">
    <property type="term" value="P:chromosome segregation"/>
    <property type="evidence" value="ECO:0007669"/>
    <property type="project" value="UniProtKB-KW"/>
</dbReference>
<reference evidence="6" key="1">
    <citation type="journal article" date="2021" name="PeerJ">
        <title>Extensive microbial diversity within the chicken gut microbiome revealed by metagenomics and culture.</title>
        <authorList>
            <person name="Gilroy R."/>
            <person name="Ravi A."/>
            <person name="Getino M."/>
            <person name="Pursley I."/>
            <person name="Horton D.L."/>
            <person name="Alikhan N.F."/>
            <person name="Baker D."/>
            <person name="Gharbi K."/>
            <person name="Hall N."/>
            <person name="Watson M."/>
            <person name="Adriaenssens E.M."/>
            <person name="Foster-Nyarko E."/>
            <person name="Jarju S."/>
            <person name="Secka A."/>
            <person name="Antonio M."/>
            <person name="Oren A."/>
            <person name="Chaudhuri R.R."/>
            <person name="La Ragione R."/>
            <person name="Hildebrand F."/>
            <person name="Pallen M.J."/>
        </authorList>
    </citation>
    <scope>NUCLEOTIDE SEQUENCE</scope>
    <source>
        <strain evidence="6">ChiW4-1371</strain>
    </source>
</reference>
<evidence type="ECO:0000256" key="2">
    <source>
        <dbReference type="ARBA" id="ARBA00022829"/>
    </source>
</evidence>
<dbReference type="SUPFAM" id="SSF109709">
    <property type="entry name" value="KorB DNA-binding domain-like"/>
    <property type="match status" value="1"/>
</dbReference>
<evidence type="ECO:0000256" key="1">
    <source>
        <dbReference type="ARBA" id="ARBA00006295"/>
    </source>
</evidence>
<dbReference type="EMBL" id="DXAQ01000097">
    <property type="protein sequence ID" value="HIZ89540.1"/>
    <property type="molecule type" value="Genomic_DNA"/>
</dbReference>
<dbReference type="InterPro" id="IPR036086">
    <property type="entry name" value="ParB/Sulfiredoxin_sf"/>
</dbReference>
<dbReference type="Gene3D" id="1.10.10.2830">
    <property type="match status" value="1"/>
</dbReference>
<keyword evidence="3" id="KW-0238">DNA-binding</keyword>
<dbReference type="SMART" id="SM00470">
    <property type="entry name" value="ParB"/>
    <property type="match status" value="1"/>
</dbReference>
<name>A0A9D2KB98_9BACT</name>
<dbReference type="SUPFAM" id="SSF110849">
    <property type="entry name" value="ParB/Sulfiredoxin"/>
    <property type="match status" value="1"/>
</dbReference>
<dbReference type="InterPro" id="IPR057240">
    <property type="entry name" value="ParB_dimer_C"/>
</dbReference>
<dbReference type="AlphaFoldDB" id="A0A9D2KB98"/>
<evidence type="ECO:0000256" key="3">
    <source>
        <dbReference type="ARBA" id="ARBA00023125"/>
    </source>
</evidence>
<dbReference type="InterPro" id="IPR041468">
    <property type="entry name" value="HTH_ParB/Spo0J"/>
</dbReference>
<evidence type="ECO:0000256" key="4">
    <source>
        <dbReference type="SAM" id="MobiDB-lite"/>
    </source>
</evidence>
<dbReference type="Pfam" id="PF02195">
    <property type="entry name" value="ParB_N"/>
    <property type="match status" value="1"/>
</dbReference>
<keyword evidence="2" id="KW-0159">Chromosome partition</keyword>
<organism evidence="6 7">
    <name type="scientific">Candidatus Mucispirillum faecigallinarum</name>
    <dbReference type="NCBI Taxonomy" id="2838699"/>
    <lineage>
        <taxon>Bacteria</taxon>
        <taxon>Pseudomonadati</taxon>
        <taxon>Deferribacterota</taxon>
        <taxon>Deferribacteres</taxon>
        <taxon>Deferribacterales</taxon>
        <taxon>Mucispirillaceae</taxon>
        <taxon>Mucispirillum</taxon>
    </lineage>
</organism>
<evidence type="ECO:0000313" key="6">
    <source>
        <dbReference type="EMBL" id="HIZ89540.1"/>
    </source>
</evidence>
<feature type="region of interest" description="Disordered" evidence="4">
    <location>
        <begin position="1"/>
        <end position="22"/>
    </location>
</feature>
<dbReference type="InterPro" id="IPR004437">
    <property type="entry name" value="ParB/RepB/Spo0J"/>
</dbReference>
<accession>A0A9D2KB98</accession>
<dbReference type="PANTHER" id="PTHR33375">
    <property type="entry name" value="CHROMOSOME-PARTITIONING PROTEIN PARB-RELATED"/>
    <property type="match status" value="1"/>
</dbReference>
<dbReference type="CDD" id="cd16393">
    <property type="entry name" value="SPO0J_N"/>
    <property type="match status" value="1"/>
</dbReference>
<dbReference type="Proteomes" id="UP000824176">
    <property type="component" value="Unassembled WGS sequence"/>
</dbReference>
<dbReference type="PANTHER" id="PTHR33375:SF1">
    <property type="entry name" value="CHROMOSOME-PARTITIONING PROTEIN PARB-RELATED"/>
    <property type="match status" value="1"/>
</dbReference>